<name>A0A7S9KSP4_EPIFF</name>
<dbReference type="Gene3D" id="1.10.260.130">
    <property type="match status" value="1"/>
</dbReference>
<accession>A0A7S9KSP4</accession>
<dbReference type="Pfam" id="PF03583">
    <property type="entry name" value="LIP"/>
    <property type="match status" value="1"/>
</dbReference>
<dbReference type="GO" id="GO:0051287">
    <property type="term" value="F:NAD binding"/>
    <property type="evidence" value="ECO:0007669"/>
    <property type="project" value="InterPro"/>
</dbReference>
<organism evidence="9 10">
    <name type="scientific">Epichloe festucae (strain Fl1)</name>
    <dbReference type="NCBI Taxonomy" id="877507"/>
    <lineage>
        <taxon>Eukaryota</taxon>
        <taxon>Fungi</taxon>
        <taxon>Dikarya</taxon>
        <taxon>Ascomycota</taxon>
        <taxon>Pezizomycotina</taxon>
        <taxon>Sordariomycetes</taxon>
        <taxon>Hypocreomycetidae</taxon>
        <taxon>Hypocreales</taxon>
        <taxon>Clavicipitaceae</taxon>
        <taxon>Epichloe</taxon>
    </lineage>
</organism>
<dbReference type="InterPro" id="IPR005152">
    <property type="entry name" value="Lipase_secreted"/>
</dbReference>
<keyword evidence="3 5" id="KW-1278">Translocase</keyword>
<dbReference type="FunFam" id="1.10.645.10:FF:000005">
    <property type="entry name" value="NADH-quinone oxidoreductase subunit D"/>
    <property type="match status" value="1"/>
</dbReference>
<protein>
    <recommendedName>
        <fullName evidence="8">NADH-quinone oxidoreductase subunit D domain-containing protein</fullName>
    </recommendedName>
</protein>
<comment type="similarity">
    <text evidence="1 5">Belongs to the complex I 49 kDa subunit family.</text>
</comment>
<dbReference type="Gene3D" id="1.10.645.10">
    <property type="entry name" value="Cytochrome-c3 Hydrogenase, chain B"/>
    <property type="match status" value="1"/>
</dbReference>
<keyword evidence="10" id="KW-1185">Reference proteome</keyword>
<dbReference type="Proteomes" id="UP000594364">
    <property type="component" value="Chromosome 3"/>
</dbReference>
<dbReference type="Pfam" id="PF00346">
    <property type="entry name" value="Complex1_49kDa"/>
    <property type="match status" value="1"/>
</dbReference>
<dbReference type="AlphaFoldDB" id="A0A7S9KSP4"/>
<evidence type="ECO:0000313" key="9">
    <source>
        <dbReference type="EMBL" id="QPH01089.1"/>
    </source>
</evidence>
<dbReference type="InterPro" id="IPR001135">
    <property type="entry name" value="NADH_Q_OxRdtase_suD"/>
</dbReference>
<evidence type="ECO:0000256" key="6">
    <source>
        <dbReference type="SAM" id="MobiDB-lite"/>
    </source>
</evidence>
<evidence type="ECO:0000256" key="3">
    <source>
        <dbReference type="ARBA" id="ARBA00022967"/>
    </source>
</evidence>
<evidence type="ECO:0000313" key="10">
    <source>
        <dbReference type="Proteomes" id="UP000594364"/>
    </source>
</evidence>
<evidence type="ECO:0000259" key="8">
    <source>
        <dbReference type="Pfam" id="PF00346"/>
    </source>
</evidence>
<evidence type="ECO:0000256" key="4">
    <source>
        <dbReference type="ARBA" id="ARBA00023027"/>
    </source>
</evidence>
<dbReference type="Gene3D" id="3.40.50.1820">
    <property type="entry name" value="alpha/beta hydrolase"/>
    <property type="match status" value="1"/>
</dbReference>
<dbReference type="PANTHER" id="PTHR11993:SF10">
    <property type="entry name" value="NADH DEHYDROGENASE [UBIQUINONE] IRON-SULFUR PROTEIN 2, MITOCHONDRIAL"/>
    <property type="match status" value="1"/>
</dbReference>
<dbReference type="PANTHER" id="PTHR11993">
    <property type="entry name" value="NADH-UBIQUINONE OXIDOREDUCTASE 49 KDA SUBUNIT"/>
    <property type="match status" value="1"/>
</dbReference>
<feature type="signal peptide" evidence="7">
    <location>
        <begin position="1"/>
        <end position="19"/>
    </location>
</feature>
<dbReference type="GO" id="GO:0004806">
    <property type="term" value="F:triacylglycerol lipase activity"/>
    <property type="evidence" value="ECO:0007669"/>
    <property type="project" value="InterPro"/>
</dbReference>
<evidence type="ECO:0000256" key="5">
    <source>
        <dbReference type="RuleBase" id="RU003685"/>
    </source>
</evidence>
<dbReference type="GO" id="GO:0016651">
    <property type="term" value="F:oxidoreductase activity, acting on NAD(P)H"/>
    <property type="evidence" value="ECO:0007669"/>
    <property type="project" value="InterPro"/>
</dbReference>
<evidence type="ECO:0000256" key="2">
    <source>
        <dbReference type="ARBA" id="ARBA00022448"/>
    </source>
</evidence>
<evidence type="ECO:0000256" key="1">
    <source>
        <dbReference type="ARBA" id="ARBA00005769"/>
    </source>
</evidence>
<dbReference type="GO" id="GO:0048038">
    <property type="term" value="F:quinone binding"/>
    <property type="evidence" value="ECO:0007669"/>
    <property type="project" value="InterPro"/>
</dbReference>
<dbReference type="NCBIfam" id="NF004739">
    <property type="entry name" value="PRK06075.1"/>
    <property type="match status" value="1"/>
</dbReference>
<evidence type="ECO:0000256" key="7">
    <source>
        <dbReference type="SAM" id="SignalP"/>
    </source>
</evidence>
<dbReference type="EMBL" id="CP031387">
    <property type="protein sequence ID" value="QPH01089.1"/>
    <property type="molecule type" value="Genomic_DNA"/>
</dbReference>
<sequence length="958" mass="104988">MVHASLRLAVATLAAVASAVPAALLVERAGPVLPSKDSFYAVPDNVDQAKPGAILRQRKTPYPVATFGLAPVRLDASHQILYRTTDSFGNATATVLTVLVPDKADYNKVLSYQVAEDAASLDCAPSYAVQLLSATGPLLGTLVTQAELLLIEASLEQGWVVIIPDFQGPNAAYLANALAGHATLDGIRAALNSASTTGISEKPTIAMWGYSGGSVATNWAVELQPQYAPELEIAGAAVGGTVPDITSVVKSVNKSFLAGLIPTGILGLTFEYPHLKSVVAEHVKPAYSAKLYKTQTQCFVANVAEFAFQDVVGMFDDPQLIYRDPIITRILRDNAFGRKTPTIPLYWYKSANDQVSPIADSDAVVDTYCANGASVEYVRDFASDHGSEALLGAPEALRWLKGVMDGNRPGAGCSKKSVFSSWADIATLKILSKVLNDAFLDLLGTERVITISTTSLSPRAIDPEQEALQEDLQLILLPSFAPHLRSIPMASSLQRLAGRARRLPLRPAILHVAARPFSSTCFRKYATPEPMGTRLIPVDDDFAHPSDPYGTSKVVPGATKKSRENSVEDRKVRHYTVNFGPQHPAAHGVLRLILELNGEEIIRADPHVGLLHRGTEKLIEYKTYLQALPYFDRLDYVSMMTNEQCFALAVEKLLNIEIPDRAKYIRTLFGEITRILNHLMSVLSHAMDVGALTPFLWGFEEREKLMEFYERVSGARLHAAYVRPGGVHQDIPAGLLDDIYQWATQFGDRIDETEEMLTDNRIWIERLRGVGVVSAADALNLSFSGVMLRGSGVPWDIRKSQPYDAYDKVEFDVPVGTHGDCYDRYLCRMEEFRQSLRIIHQCLNQMPAGPVRVEDYKVSPPPRTAMKENMEALIHHFLLYTKGYAVPPGETYSVIEAPKGEMGVYVVSDGSERPYRCHIRAPGFAHLGGFDHVCKGHLLADAVAVIGTMDLVFGEVDR</sequence>
<feature type="domain" description="NADH-quinone oxidoreductase subunit D" evidence="8">
    <location>
        <begin position="688"/>
        <end position="958"/>
    </location>
</feature>
<gene>
    <name evidence="9" type="ORF">C2857_005288</name>
</gene>
<dbReference type="OrthoDB" id="1009at2759"/>
<dbReference type="GO" id="GO:0005739">
    <property type="term" value="C:mitochondrion"/>
    <property type="evidence" value="ECO:0007669"/>
    <property type="project" value="GOC"/>
</dbReference>
<dbReference type="HAMAP" id="MF_01358">
    <property type="entry name" value="NDH1_NuoD"/>
    <property type="match status" value="1"/>
</dbReference>
<dbReference type="GO" id="GO:0016042">
    <property type="term" value="P:lipid catabolic process"/>
    <property type="evidence" value="ECO:0007669"/>
    <property type="project" value="InterPro"/>
</dbReference>
<keyword evidence="4 5" id="KW-0520">NAD</keyword>
<keyword evidence="7" id="KW-0732">Signal</keyword>
<feature type="chain" id="PRO_5034341460" description="NADH-quinone oxidoreductase subunit D domain-containing protein" evidence="7">
    <location>
        <begin position="20"/>
        <end position="958"/>
    </location>
</feature>
<dbReference type="InterPro" id="IPR014029">
    <property type="entry name" value="NADH_UbQ_OxRdtase_49kDa_CS"/>
</dbReference>
<dbReference type="GO" id="GO:0006120">
    <property type="term" value="P:mitochondrial electron transport, NADH to ubiquinone"/>
    <property type="evidence" value="ECO:0007669"/>
    <property type="project" value="TreeGrafter"/>
</dbReference>
<dbReference type="SUPFAM" id="SSF53474">
    <property type="entry name" value="alpha/beta-Hydrolases"/>
    <property type="match status" value="1"/>
</dbReference>
<proteinExistence type="inferred from homology"/>
<reference evidence="9 10" key="1">
    <citation type="journal article" date="2018" name="PLoS Genet.">
        <title>Repeat elements organise 3D genome structure and mediate transcription in the filamentous fungus Epichloe festucae.</title>
        <authorList>
            <person name="Winter D.J."/>
            <person name="Ganley A.R.D."/>
            <person name="Young C.A."/>
            <person name="Liachko I."/>
            <person name="Schardl C.L."/>
            <person name="Dupont P.Y."/>
            <person name="Berry D."/>
            <person name="Ram A."/>
            <person name="Scott B."/>
            <person name="Cox M.P."/>
        </authorList>
    </citation>
    <scope>NUCLEOTIDE SEQUENCE [LARGE SCALE GENOMIC DNA]</scope>
    <source>
        <strain evidence="9 10">Fl1</strain>
    </source>
</reference>
<dbReference type="InterPro" id="IPR029058">
    <property type="entry name" value="AB_hydrolase_fold"/>
</dbReference>
<feature type="region of interest" description="Disordered" evidence="6">
    <location>
        <begin position="548"/>
        <end position="567"/>
    </location>
</feature>
<dbReference type="InterPro" id="IPR022885">
    <property type="entry name" value="NDH1_su_D/H"/>
</dbReference>
<dbReference type="SUPFAM" id="SSF56762">
    <property type="entry name" value="HydB/Nqo4-like"/>
    <property type="match status" value="1"/>
</dbReference>
<dbReference type="NCBIfam" id="TIGR01962">
    <property type="entry name" value="NuoD"/>
    <property type="match status" value="1"/>
</dbReference>
<keyword evidence="2 5" id="KW-0813">Transport</keyword>
<dbReference type="PROSITE" id="PS00535">
    <property type="entry name" value="COMPLEX1_49K"/>
    <property type="match status" value="1"/>
</dbReference>
<dbReference type="InterPro" id="IPR029014">
    <property type="entry name" value="NiFe-Hase_large"/>
</dbReference>